<evidence type="ECO:0000313" key="2">
    <source>
        <dbReference type="EMBL" id="OXU17371.1"/>
    </source>
</evidence>
<dbReference type="Proteomes" id="UP000215335">
    <property type="component" value="Unassembled WGS sequence"/>
</dbReference>
<protein>
    <submittedName>
        <fullName evidence="2">Uncharacterized protein</fullName>
    </submittedName>
</protein>
<name>A0A232EG99_9HYME</name>
<comment type="caution">
    <text evidence="2">The sequence shown here is derived from an EMBL/GenBank/DDBJ whole genome shotgun (WGS) entry which is preliminary data.</text>
</comment>
<feature type="region of interest" description="Disordered" evidence="1">
    <location>
        <begin position="63"/>
        <end position="85"/>
    </location>
</feature>
<evidence type="ECO:0000313" key="3">
    <source>
        <dbReference type="Proteomes" id="UP000215335"/>
    </source>
</evidence>
<sequence>METTIKCIETHYALICPILGPFESTSTSRDCEVAMLLNPNTETLKTWDIRYGTIVMPEQKRYKDKIGKGRNNKTHQLALEEPQTA</sequence>
<organism evidence="2 3">
    <name type="scientific">Trichomalopsis sarcophagae</name>
    <dbReference type="NCBI Taxonomy" id="543379"/>
    <lineage>
        <taxon>Eukaryota</taxon>
        <taxon>Metazoa</taxon>
        <taxon>Ecdysozoa</taxon>
        <taxon>Arthropoda</taxon>
        <taxon>Hexapoda</taxon>
        <taxon>Insecta</taxon>
        <taxon>Pterygota</taxon>
        <taxon>Neoptera</taxon>
        <taxon>Endopterygota</taxon>
        <taxon>Hymenoptera</taxon>
        <taxon>Apocrita</taxon>
        <taxon>Proctotrupomorpha</taxon>
        <taxon>Chalcidoidea</taxon>
        <taxon>Pteromalidae</taxon>
        <taxon>Pteromalinae</taxon>
        <taxon>Trichomalopsis</taxon>
    </lineage>
</organism>
<dbReference type="AlphaFoldDB" id="A0A232EG99"/>
<accession>A0A232EG99</accession>
<keyword evidence="3" id="KW-1185">Reference proteome</keyword>
<gene>
    <name evidence="2" type="ORF">TSAR_013286</name>
</gene>
<evidence type="ECO:0000256" key="1">
    <source>
        <dbReference type="SAM" id="MobiDB-lite"/>
    </source>
</evidence>
<reference evidence="2 3" key="1">
    <citation type="journal article" date="2017" name="Curr. Biol.">
        <title>The Evolution of Venom by Co-option of Single-Copy Genes.</title>
        <authorList>
            <person name="Martinson E.O."/>
            <person name="Mrinalini"/>
            <person name="Kelkar Y.D."/>
            <person name="Chang C.H."/>
            <person name="Werren J.H."/>
        </authorList>
    </citation>
    <scope>NUCLEOTIDE SEQUENCE [LARGE SCALE GENOMIC DNA]</scope>
    <source>
        <strain evidence="2 3">Alberta</strain>
        <tissue evidence="2">Whole body</tissue>
    </source>
</reference>
<proteinExistence type="predicted"/>
<dbReference type="EMBL" id="NNAY01004820">
    <property type="protein sequence ID" value="OXU17371.1"/>
    <property type="molecule type" value="Genomic_DNA"/>
</dbReference>